<accession>Q98QP4</accession>
<dbReference type="STRING" id="272635.gene:17576908"/>
<name>Q98QP4_MYCPU</name>
<gene>
    <name evidence="1" type="ordered locus">MYPU_3170</name>
</gene>
<evidence type="ECO:0000313" key="2">
    <source>
        <dbReference type="Proteomes" id="UP000000528"/>
    </source>
</evidence>
<reference evidence="1 2" key="1">
    <citation type="journal article" date="2001" name="Nucleic Acids Res.">
        <title>The complete genome sequence of the murine respiratory pathogen Mycoplasma pulmonis.</title>
        <authorList>
            <person name="Chambaud I."/>
            <person name="Heilig R."/>
            <person name="Ferris S."/>
            <person name="Barbe V."/>
            <person name="Samson D."/>
            <person name="Galisson F."/>
            <person name="Moszer I."/>
            <person name="Dybvig K."/>
            <person name="Wroblewski H."/>
            <person name="Viari A."/>
            <person name="Rocha E.P.C."/>
            <person name="Blanchard A."/>
        </authorList>
    </citation>
    <scope>NUCLEOTIDE SEQUENCE [LARGE SCALE GENOMIC DNA]</scope>
    <source>
        <strain evidence="1 2">UAB CTIP</strain>
    </source>
</reference>
<dbReference type="PIR" id="E90551">
    <property type="entry name" value="E90551"/>
</dbReference>
<dbReference type="HOGENOM" id="CLU_3101141_0_0_14"/>
<dbReference type="KEGG" id="mpu:MYPU_3170"/>
<keyword evidence="2" id="KW-1185">Reference proteome</keyword>
<proteinExistence type="predicted"/>
<dbReference type="Proteomes" id="UP000000528">
    <property type="component" value="Chromosome"/>
</dbReference>
<dbReference type="AlphaFoldDB" id="Q98QP4"/>
<sequence>MWKFNLFILKKCLFTYFLKIKVHNLNIKQTYCQFKIDNRRGKNEKQKQNIY</sequence>
<organism evidence="2">
    <name type="scientific">Mycoplasmopsis pulmonis (strain UAB CTIP)</name>
    <name type="common">Mycoplasma pulmonis</name>
    <dbReference type="NCBI Taxonomy" id="272635"/>
    <lineage>
        <taxon>Bacteria</taxon>
        <taxon>Bacillati</taxon>
        <taxon>Mycoplasmatota</taxon>
        <taxon>Mycoplasmoidales</taxon>
        <taxon>Metamycoplasmataceae</taxon>
        <taxon>Mycoplasmopsis</taxon>
    </lineage>
</organism>
<dbReference type="EMBL" id="AL445564">
    <property type="protein sequence ID" value="CAC13490.1"/>
    <property type="molecule type" value="Genomic_DNA"/>
</dbReference>
<protein>
    <submittedName>
        <fullName evidence="1">Uncharacterized protein</fullName>
    </submittedName>
</protein>
<evidence type="ECO:0000313" key="1">
    <source>
        <dbReference type="EMBL" id="CAC13490.1"/>
    </source>
</evidence>